<keyword evidence="3" id="KW-1185">Reference proteome</keyword>
<evidence type="ECO:0000256" key="1">
    <source>
        <dbReference type="SAM" id="MobiDB-lite"/>
    </source>
</evidence>
<sequence length="260" mass="28729">MCACSRPLCPRNRNDDSDDDEDLPSNQQRRYSSSERSRGQAKGGSGGAGAHTRASDEYGTYARAPGEYGTYARAPGEYGSPTRSSDEFGAHAGVEGGYGTHGRVSGEYGTHAGAFGESEGPDTTAQRPRRPYHNPSVFDPPPSWGDIFRSMQIKIWTKICEALVFWKRLRGDRFRWELFKSVLWFTIGLKLFNDITRHAKEISAGKNGKSGGGSLFNFFSSDSDDIKKDGSNRDGDRRDGKYGGIRTDVKGRKCRSKEDD</sequence>
<dbReference type="OrthoDB" id="7189733at2759"/>
<accession>A0A2W1BN15</accession>
<feature type="region of interest" description="Disordered" evidence="1">
    <location>
        <begin position="1"/>
        <end position="138"/>
    </location>
</feature>
<evidence type="ECO:0000313" key="2">
    <source>
        <dbReference type="EMBL" id="PZC75015.1"/>
    </source>
</evidence>
<feature type="region of interest" description="Disordered" evidence="1">
    <location>
        <begin position="219"/>
        <end position="260"/>
    </location>
</feature>
<organism evidence="2 3">
    <name type="scientific">Helicoverpa armigera</name>
    <name type="common">Cotton bollworm</name>
    <name type="synonym">Heliothis armigera</name>
    <dbReference type="NCBI Taxonomy" id="29058"/>
    <lineage>
        <taxon>Eukaryota</taxon>
        <taxon>Metazoa</taxon>
        <taxon>Ecdysozoa</taxon>
        <taxon>Arthropoda</taxon>
        <taxon>Hexapoda</taxon>
        <taxon>Insecta</taxon>
        <taxon>Pterygota</taxon>
        <taxon>Neoptera</taxon>
        <taxon>Endopterygota</taxon>
        <taxon>Lepidoptera</taxon>
        <taxon>Glossata</taxon>
        <taxon>Ditrysia</taxon>
        <taxon>Noctuoidea</taxon>
        <taxon>Noctuidae</taxon>
        <taxon>Heliothinae</taxon>
        <taxon>Helicoverpa</taxon>
    </lineage>
</organism>
<dbReference type="EMBL" id="KZ150014">
    <property type="protein sequence ID" value="PZC75015.1"/>
    <property type="molecule type" value="Genomic_DNA"/>
</dbReference>
<reference evidence="2 3" key="1">
    <citation type="journal article" date="2017" name="BMC Biol.">
        <title>Genomic innovations, transcriptional plasticity and gene loss underlying the evolution and divergence of two highly polyphagous and invasive Helicoverpa pest species.</title>
        <authorList>
            <person name="Pearce S.L."/>
            <person name="Clarke D.F."/>
            <person name="East P.D."/>
            <person name="Elfekih S."/>
            <person name="Gordon K.H."/>
            <person name="Jermiin L.S."/>
            <person name="McGaughran A."/>
            <person name="Oakeshott J.G."/>
            <person name="Papanikolaou A."/>
            <person name="Perera O.P."/>
            <person name="Rane R.V."/>
            <person name="Richards S."/>
            <person name="Tay W.T."/>
            <person name="Walsh T.K."/>
            <person name="Anderson A."/>
            <person name="Anderson C.J."/>
            <person name="Asgari S."/>
            <person name="Board P.G."/>
            <person name="Bretschneider A."/>
            <person name="Campbell P.M."/>
            <person name="Chertemps T."/>
            <person name="Christeller J.T."/>
            <person name="Coppin C.W."/>
            <person name="Downes S.J."/>
            <person name="Duan G."/>
            <person name="Farnsworth C.A."/>
            <person name="Good R.T."/>
            <person name="Han L.B."/>
            <person name="Han Y.C."/>
            <person name="Hatje K."/>
            <person name="Horne I."/>
            <person name="Huang Y.P."/>
            <person name="Hughes D.S."/>
            <person name="Jacquin-Joly E."/>
            <person name="James W."/>
            <person name="Jhangiani S."/>
            <person name="Kollmar M."/>
            <person name="Kuwar S.S."/>
            <person name="Li S."/>
            <person name="Liu N.Y."/>
            <person name="Maibeche M.T."/>
            <person name="Miller J.R."/>
            <person name="Montagne N."/>
            <person name="Perry T."/>
            <person name="Qu J."/>
            <person name="Song S.V."/>
            <person name="Sutton G.G."/>
            <person name="Vogel H."/>
            <person name="Walenz B.P."/>
            <person name="Xu W."/>
            <person name="Zhang H.J."/>
            <person name="Zou Z."/>
            <person name="Batterham P."/>
            <person name="Edwards O.R."/>
            <person name="Feyereisen R."/>
            <person name="Gibbs R.A."/>
            <person name="Heckel D.G."/>
            <person name="McGrath A."/>
            <person name="Robin C."/>
            <person name="Scherer S.E."/>
            <person name="Worley K.C."/>
            <person name="Wu Y.D."/>
        </authorList>
    </citation>
    <scope>NUCLEOTIDE SEQUENCE [LARGE SCALE GENOMIC DNA]</scope>
    <source>
        <strain evidence="2">Harm_GR_Male_#8</strain>
        <tissue evidence="2">Whole organism</tissue>
    </source>
</reference>
<dbReference type="AlphaFoldDB" id="A0A2W1BN15"/>
<name>A0A2W1BN15_HELAM</name>
<protein>
    <submittedName>
        <fullName evidence="2">Uncharacterized protein</fullName>
    </submittedName>
</protein>
<feature type="compositionally biased region" description="Basic and acidic residues" evidence="1">
    <location>
        <begin position="224"/>
        <end position="260"/>
    </location>
</feature>
<gene>
    <name evidence="2" type="primary">HaOG206840</name>
    <name evidence="2" type="ORF">B5X24_HaOG206840</name>
</gene>
<dbReference type="Proteomes" id="UP000249218">
    <property type="component" value="Unassembled WGS sequence"/>
</dbReference>
<proteinExistence type="predicted"/>
<evidence type="ECO:0000313" key="3">
    <source>
        <dbReference type="Proteomes" id="UP000249218"/>
    </source>
</evidence>